<feature type="chain" id="PRO_5037046642" description="Glutamine cyclotransferase" evidence="1">
    <location>
        <begin position="20"/>
        <end position="264"/>
    </location>
</feature>
<dbReference type="RefSeq" id="WP_194311199.1">
    <property type="nucleotide sequence ID" value="NZ_JADHEC010000007.1"/>
</dbReference>
<name>A0A930UAL7_9FLAO</name>
<dbReference type="EMBL" id="JADHEC010000007">
    <property type="protein sequence ID" value="MBF2707934.1"/>
    <property type="molecule type" value="Genomic_DNA"/>
</dbReference>
<sequence>MSKKLILLLLILPLVSAFSQEQSLKAQLISTQKIEADTFVGFDGMENLYYIKNNIFFKKHKEELWQYKNLSLGKITKVEIQNPMKIVLFYENFNTIVTLDNQLSETQKINFSENNTPILAVATGIASQNRLWIYNSLSQQIGLFDYLKNTYQSITPSFQGNLKYYSSDFNTFQWIDDKLNWYSCDVFGKVSTLGKVTDFDQIQVIANQVLVFSKDGKLHLQDLSKNSIYTIENVEKSFKNFYYKDQILSIFTNQEIINYKITIP</sequence>
<protein>
    <recommendedName>
        <fullName evidence="4">Glutamine cyclotransferase</fullName>
    </recommendedName>
</protein>
<evidence type="ECO:0008006" key="4">
    <source>
        <dbReference type="Google" id="ProtNLM"/>
    </source>
</evidence>
<keyword evidence="1" id="KW-0732">Signal</keyword>
<evidence type="ECO:0000256" key="1">
    <source>
        <dbReference type="SAM" id="SignalP"/>
    </source>
</evidence>
<evidence type="ECO:0000313" key="3">
    <source>
        <dbReference type="Proteomes" id="UP000646211"/>
    </source>
</evidence>
<feature type="signal peptide" evidence="1">
    <location>
        <begin position="1"/>
        <end position="19"/>
    </location>
</feature>
<proteinExistence type="predicted"/>
<reference evidence="2" key="1">
    <citation type="submission" date="2020-11" db="EMBL/GenBank/DDBJ databases">
        <title>Genome of Flavobacterium soyangense.</title>
        <authorList>
            <person name="Liu Q."/>
            <person name="Xin Y.-H."/>
        </authorList>
    </citation>
    <scope>NUCLEOTIDE SEQUENCE</scope>
    <source>
        <strain evidence="2">CGMCC 1.13493</strain>
    </source>
</reference>
<comment type="caution">
    <text evidence="2">The sequence shown here is derived from an EMBL/GenBank/DDBJ whole genome shotgun (WGS) entry which is preliminary data.</text>
</comment>
<dbReference type="Proteomes" id="UP000646211">
    <property type="component" value="Unassembled WGS sequence"/>
</dbReference>
<keyword evidence="3" id="KW-1185">Reference proteome</keyword>
<accession>A0A930UAL7</accession>
<evidence type="ECO:0000313" key="2">
    <source>
        <dbReference type="EMBL" id="MBF2707934.1"/>
    </source>
</evidence>
<gene>
    <name evidence="2" type="ORF">IR213_04915</name>
</gene>
<organism evidence="2 3">
    <name type="scientific">Flavobacterium soyangense</name>
    <dbReference type="NCBI Taxonomy" id="2023265"/>
    <lineage>
        <taxon>Bacteria</taxon>
        <taxon>Pseudomonadati</taxon>
        <taxon>Bacteroidota</taxon>
        <taxon>Flavobacteriia</taxon>
        <taxon>Flavobacteriales</taxon>
        <taxon>Flavobacteriaceae</taxon>
        <taxon>Flavobacterium</taxon>
    </lineage>
</organism>
<dbReference type="AlphaFoldDB" id="A0A930UAL7"/>